<keyword evidence="2" id="KW-1185">Reference proteome</keyword>
<dbReference type="AlphaFoldDB" id="A0A4Y2UUW1"/>
<proteinExistence type="predicted"/>
<evidence type="ECO:0000313" key="1">
    <source>
        <dbReference type="EMBL" id="GBO15247.1"/>
    </source>
</evidence>
<protein>
    <submittedName>
        <fullName evidence="1">Uncharacterized protein</fullName>
    </submittedName>
</protein>
<sequence>MQLLELFLNEEQQGEMDNLCLEMRRSCISEDEKNTRGIYLIHLSYIRNSIEQGFQLSQCEMKGLMDVKSISVHFKNNIGIVPVLQWVHRLSQIWRGLLLQNSAKFVRDLSSTPQLKTGGENTNTTHFRICAIPYHRHVLSDLKSLFDLLP</sequence>
<gene>
    <name evidence="1" type="ORF">AVEN_30373_1</name>
</gene>
<organism evidence="1 2">
    <name type="scientific">Araneus ventricosus</name>
    <name type="common">Orbweaver spider</name>
    <name type="synonym">Epeira ventricosa</name>
    <dbReference type="NCBI Taxonomy" id="182803"/>
    <lineage>
        <taxon>Eukaryota</taxon>
        <taxon>Metazoa</taxon>
        <taxon>Ecdysozoa</taxon>
        <taxon>Arthropoda</taxon>
        <taxon>Chelicerata</taxon>
        <taxon>Arachnida</taxon>
        <taxon>Araneae</taxon>
        <taxon>Araneomorphae</taxon>
        <taxon>Entelegynae</taxon>
        <taxon>Araneoidea</taxon>
        <taxon>Araneidae</taxon>
        <taxon>Araneus</taxon>
    </lineage>
</organism>
<dbReference type="Proteomes" id="UP000499080">
    <property type="component" value="Unassembled WGS sequence"/>
</dbReference>
<evidence type="ECO:0000313" key="2">
    <source>
        <dbReference type="Proteomes" id="UP000499080"/>
    </source>
</evidence>
<accession>A0A4Y2UUW1</accession>
<reference evidence="1 2" key="1">
    <citation type="journal article" date="2019" name="Sci. Rep.">
        <title>Orb-weaving spider Araneus ventricosus genome elucidates the spidroin gene catalogue.</title>
        <authorList>
            <person name="Kono N."/>
            <person name="Nakamura H."/>
            <person name="Ohtoshi R."/>
            <person name="Moran D.A.P."/>
            <person name="Shinohara A."/>
            <person name="Yoshida Y."/>
            <person name="Fujiwara M."/>
            <person name="Mori M."/>
            <person name="Tomita M."/>
            <person name="Arakawa K."/>
        </authorList>
    </citation>
    <scope>NUCLEOTIDE SEQUENCE [LARGE SCALE GENOMIC DNA]</scope>
</reference>
<name>A0A4Y2UUW1_ARAVE</name>
<comment type="caution">
    <text evidence="1">The sequence shown here is derived from an EMBL/GenBank/DDBJ whole genome shotgun (WGS) entry which is preliminary data.</text>
</comment>
<dbReference type="EMBL" id="BGPR01039314">
    <property type="protein sequence ID" value="GBO15247.1"/>
    <property type="molecule type" value="Genomic_DNA"/>
</dbReference>